<accession>R4Z4X5</accession>
<keyword evidence="4 11" id="KW-0808">Transferase</keyword>
<keyword evidence="6" id="KW-0479">Metal-binding</keyword>
<evidence type="ECO:0000313" key="11">
    <source>
        <dbReference type="EMBL" id="CCM65773.1"/>
    </source>
</evidence>
<dbReference type="InterPro" id="IPR005840">
    <property type="entry name" value="Ribosomal_uS12_MeSTrfase_RimO"/>
</dbReference>
<keyword evidence="3" id="KW-0963">Cytoplasm</keyword>
<dbReference type="GO" id="GO:0006400">
    <property type="term" value="P:tRNA modification"/>
    <property type="evidence" value="ECO:0007669"/>
    <property type="project" value="InterPro"/>
</dbReference>
<dbReference type="Pfam" id="PF18693">
    <property type="entry name" value="TRAM_2"/>
    <property type="match status" value="1"/>
</dbReference>
<dbReference type="OrthoDB" id="9805215at2"/>
<dbReference type="InterPro" id="IPR013848">
    <property type="entry name" value="Methylthiotransferase_N"/>
</dbReference>
<dbReference type="GO" id="GO:0005840">
    <property type="term" value="C:ribosome"/>
    <property type="evidence" value="ECO:0007669"/>
    <property type="project" value="UniProtKB-KW"/>
</dbReference>
<evidence type="ECO:0000256" key="2">
    <source>
        <dbReference type="ARBA" id="ARBA00022485"/>
    </source>
</evidence>
<comment type="cofactor">
    <cofactor evidence="1">
        <name>[4Fe-4S] cluster</name>
        <dbReference type="ChEBI" id="CHEBI:49883"/>
    </cofactor>
</comment>
<keyword evidence="11" id="KW-0689">Ribosomal protein</keyword>
<dbReference type="GO" id="GO:0035599">
    <property type="term" value="F:aspartic acid methylthiotransferase activity"/>
    <property type="evidence" value="ECO:0007669"/>
    <property type="project" value="TreeGrafter"/>
</dbReference>
<evidence type="ECO:0000256" key="3">
    <source>
        <dbReference type="ARBA" id="ARBA00022490"/>
    </source>
</evidence>
<dbReference type="PANTHER" id="PTHR43837">
    <property type="entry name" value="RIBOSOMAL PROTEIN S12 METHYLTHIOTRANSFERASE RIMO"/>
    <property type="match status" value="1"/>
</dbReference>
<keyword evidence="12" id="KW-1185">Reference proteome</keyword>
<protein>
    <submittedName>
        <fullName evidence="11">Putative Ribosomal protein S12 methylthiotransferase RimO</fullName>
        <ecNumber evidence="11">2.-.-.-</ecNumber>
    </submittedName>
</protein>
<evidence type="ECO:0000313" key="12">
    <source>
        <dbReference type="Proteomes" id="UP000018291"/>
    </source>
</evidence>
<dbReference type="AlphaFoldDB" id="R4Z4X5"/>
<dbReference type="InterPro" id="IPR005839">
    <property type="entry name" value="Methylthiotransferase"/>
</dbReference>
<dbReference type="InterPro" id="IPR058240">
    <property type="entry name" value="rSAM_sf"/>
</dbReference>
<evidence type="ECO:0000256" key="5">
    <source>
        <dbReference type="ARBA" id="ARBA00022691"/>
    </source>
</evidence>
<reference evidence="11 12" key="1">
    <citation type="journal article" date="2013" name="ISME J.">
        <title>Metabolic model for the filamentous 'Candidatus Microthrix parvicella' based on genomic and metagenomic analyses.</title>
        <authorList>
            <person name="Jon McIlroy S."/>
            <person name="Kristiansen R."/>
            <person name="Albertsen M."/>
            <person name="Michael Karst S."/>
            <person name="Rossetti S."/>
            <person name="Lund Nielsen J."/>
            <person name="Tandoi V."/>
            <person name="James Seviour R."/>
            <person name="Nielsen P.H."/>
        </authorList>
    </citation>
    <scope>NUCLEOTIDE SEQUENCE [LARGE SCALE GENOMIC DNA]</scope>
    <source>
        <strain evidence="11 12">RN1</strain>
    </source>
</reference>
<dbReference type="SUPFAM" id="SSF102114">
    <property type="entry name" value="Radical SAM enzymes"/>
    <property type="match status" value="1"/>
</dbReference>
<dbReference type="eggNOG" id="COG0621">
    <property type="taxonomic scope" value="Bacteria"/>
</dbReference>
<dbReference type="Pfam" id="PF00919">
    <property type="entry name" value="UPF0004"/>
    <property type="match status" value="1"/>
</dbReference>
<dbReference type="SFLD" id="SFLDG01082">
    <property type="entry name" value="B12-binding_domain_containing"/>
    <property type="match status" value="1"/>
</dbReference>
<dbReference type="GO" id="GO:0051539">
    <property type="term" value="F:4 iron, 4 sulfur cluster binding"/>
    <property type="evidence" value="ECO:0007669"/>
    <property type="project" value="UniProtKB-KW"/>
</dbReference>
<name>R4Z4X5_9ACTN</name>
<feature type="domain" description="MTTase N-terminal" evidence="9">
    <location>
        <begin position="3"/>
        <end position="118"/>
    </location>
</feature>
<keyword evidence="8" id="KW-0411">Iron-sulfur</keyword>
<proteinExistence type="predicted"/>
<dbReference type="SFLD" id="SFLDS00029">
    <property type="entry name" value="Radical_SAM"/>
    <property type="match status" value="1"/>
</dbReference>
<comment type="caution">
    <text evidence="11">The sequence shown here is derived from an EMBL/GenBank/DDBJ whole genome shotgun (WGS) entry which is preliminary data.</text>
</comment>
<dbReference type="RefSeq" id="WP_012230816.1">
    <property type="nucleotide sequence ID" value="NZ_HG422565.1"/>
</dbReference>
<dbReference type="Gene3D" id="2.40.50.140">
    <property type="entry name" value="Nucleic acid-binding proteins"/>
    <property type="match status" value="1"/>
</dbReference>
<keyword evidence="2" id="KW-0004">4Fe-4S</keyword>
<evidence type="ECO:0000256" key="6">
    <source>
        <dbReference type="ARBA" id="ARBA00022723"/>
    </source>
</evidence>
<evidence type="ECO:0000259" key="9">
    <source>
        <dbReference type="PROSITE" id="PS51449"/>
    </source>
</evidence>
<dbReference type="SFLD" id="SFLDG01061">
    <property type="entry name" value="methylthiotransferase"/>
    <property type="match status" value="1"/>
</dbReference>
<dbReference type="PANTHER" id="PTHR43837:SF1">
    <property type="entry name" value="RIBOSOMAL PROTEIN US12 METHYLTHIOTRANSFERASE RIMO"/>
    <property type="match status" value="1"/>
</dbReference>
<dbReference type="InterPro" id="IPR023404">
    <property type="entry name" value="rSAM_horseshoe"/>
</dbReference>
<evidence type="ECO:0000256" key="7">
    <source>
        <dbReference type="ARBA" id="ARBA00023004"/>
    </source>
</evidence>
<dbReference type="InterPro" id="IPR038135">
    <property type="entry name" value="Methylthiotransferase_N_sf"/>
</dbReference>
<dbReference type="Proteomes" id="UP000018291">
    <property type="component" value="Unassembled WGS sequence"/>
</dbReference>
<keyword evidence="11" id="KW-0687">Ribonucleoprotein</keyword>
<evidence type="ECO:0000259" key="10">
    <source>
        <dbReference type="PROSITE" id="PS51918"/>
    </source>
</evidence>
<dbReference type="STRING" id="1229780.BN381_80303"/>
<evidence type="ECO:0000256" key="4">
    <source>
        <dbReference type="ARBA" id="ARBA00022679"/>
    </source>
</evidence>
<dbReference type="InterPro" id="IPR002792">
    <property type="entry name" value="TRAM_dom"/>
</dbReference>
<feature type="domain" description="Radical SAM core" evidence="10">
    <location>
        <begin position="161"/>
        <end position="403"/>
    </location>
</feature>
<dbReference type="EMBL" id="CANL01000078">
    <property type="protein sequence ID" value="CCM65773.1"/>
    <property type="molecule type" value="Genomic_DNA"/>
</dbReference>
<evidence type="ECO:0000256" key="1">
    <source>
        <dbReference type="ARBA" id="ARBA00001966"/>
    </source>
</evidence>
<evidence type="ECO:0000256" key="8">
    <source>
        <dbReference type="ARBA" id="ARBA00023014"/>
    </source>
</evidence>
<dbReference type="HOGENOM" id="CLU_018697_0_1_11"/>
<dbReference type="GO" id="GO:0046872">
    <property type="term" value="F:metal ion binding"/>
    <property type="evidence" value="ECO:0007669"/>
    <property type="project" value="UniProtKB-KW"/>
</dbReference>
<dbReference type="InterPro" id="IPR007197">
    <property type="entry name" value="rSAM"/>
</dbReference>
<dbReference type="PROSITE" id="PS51918">
    <property type="entry name" value="RADICAL_SAM"/>
    <property type="match status" value="1"/>
</dbReference>
<dbReference type="GO" id="GO:0005829">
    <property type="term" value="C:cytosol"/>
    <property type="evidence" value="ECO:0007669"/>
    <property type="project" value="TreeGrafter"/>
</dbReference>
<dbReference type="InterPro" id="IPR006638">
    <property type="entry name" value="Elp3/MiaA/NifB-like_rSAM"/>
</dbReference>
<dbReference type="Pfam" id="PF04055">
    <property type="entry name" value="Radical_SAM"/>
    <property type="match status" value="1"/>
</dbReference>
<dbReference type="InterPro" id="IPR012340">
    <property type="entry name" value="NA-bd_OB-fold"/>
</dbReference>
<keyword evidence="5" id="KW-0949">S-adenosyl-L-methionine</keyword>
<dbReference type="CDD" id="cd01335">
    <property type="entry name" value="Radical_SAM"/>
    <property type="match status" value="1"/>
</dbReference>
<organism evidence="11 12">
    <name type="scientific">Candidatus Neomicrothrix parvicella RN1</name>
    <dbReference type="NCBI Taxonomy" id="1229780"/>
    <lineage>
        <taxon>Bacteria</taxon>
        <taxon>Bacillati</taxon>
        <taxon>Actinomycetota</taxon>
        <taxon>Acidimicrobiia</taxon>
        <taxon>Acidimicrobiales</taxon>
        <taxon>Microthrixaceae</taxon>
        <taxon>Candidatus Neomicrothrix</taxon>
    </lineage>
</organism>
<dbReference type="Gene3D" id="3.80.30.20">
    <property type="entry name" value="tm_1862 like domain"/>
    <property type="match status" value="1"/>
</dbReference>
<dbReference type="PROSITE" id="PS51449">
    <property type="entry name" value="MTTASE_N"/>
    <property type="match status" value="1"/>
</dbReference>
<keyword evidence="7" id="KW-0408">Iron</keyword>
<sequence length="471" mass="50416">MSKRYWLETLGCPKNQVDSDKLEGTLLAAGYEAAPGPGEAELVVVNTCAFIEDARAESVEAVLGLAEDRAEGAELVVTGCLAERAGAELAEAIPEIDRVAPFGMDLLGRFGAVDTGAPGPPETSGSVTDTVSVTLGPSRLGGSSSGVVVPDMDLLELPRPPSTSPWAYVKIAEGCDRACGFCAIPSFRGPQRSRTIESILAEVDVLARSNRSSGREGGGEDATLRAREIVLVAQDLAAYGRDQGIGQRDIIPLLTAVSQRVDWVRLLYLYPSDLTEALIDAILSTGVPYFDLSLQHTSRPVLRRMKRWGDGEQFLERIARIRELEPDAVFRSNFLIGYPGETEEDHDDLLAFMEAAQVDWCGLFTFSRESGTYAASLPDQVAPELMAERHAEASELAETITAERRLDRVGRTIEVLVDAPGVARSTGEAPEIDGIIAVPEDLTVGSLLEVLVVDAEGPDLEAVPVSDHTGG</sequence>
<dbReference type="SMART" id="SM00729">
    <property type="entry name" value="Elp3"/>
    <property type="match status" value="1"/>
</dbReference>
<dbReference type="Gene3D" id="3.40.50.12160">
    <property type="entry name" value="Methylthiotransferase, N-terminal domain"/>
    <property type="match status" value="1"/>
</dbReference>
<dbReference type="EC" id="2.-.-.-" evidence="11"/>
<gene>
    <name evidence="11" type="ORF">BN381_80303</name>
</gene>